<organism evidence="8 9">
    <name type="scientific">Deinococcus aerophilus</name>
    <dbReference type="NCBI Taxonomy" id="522488"/>
    <lineage>
        <taxon>Bacteria</taxon>
        <taxon>Thermotogati</taxon>
        <taxon>Deinococcota</taxon>
        <taxon>Deinococci</taxon>
        <taxon>Deinococcales</taxon>
        <taxon>Deinococcaceae</taxon>
        <taxon>Deinococcus</taxon>
    </lineage>
</organism>
<comment type="similarity">
    <text evidence="2">Belongs to the major facilitator superfamily.</text>
</comment>
<evidence type="ECO:0000256" key="1">
    <source>
        <dbReference type="ARBA" id="ARBA00004127"/>
    </source>
</evidence>
<dbReference type="Pfam" id="PF07690">
    <property type="entry name" value="MFS_1"/>
    <property type="match status" value="1"/>
</dbReference>
<keyword evidence="5 7" id="KW-1133">Transmembrane helix</keyword>
<feature type="transmembrane region" description="Helical" evidence="7">
    <location>
        <begin position="229"/>
        <end position="252"/>
    </location>
</feature>
<accession>A0ABQ2GVR4</accession>
<feature type="transmembrane region" description="Helical" evidence="7">
    <location>
        <begin position="264"/>
        <end position="282"/>
    </location>
</feature>
<dbReference type="Proteomes" id="UP000661918">
    <property type="component" value="Unassembled WGS sequence"/>
</dbReference>
<reference evidence="9" key="1">
    <citation type="journal article" date="2019" name="Int. J. Syst. Evol. Microbiol.">
        <title>The Global Catalogue of Microorganisms (GCM) 10K type strain sequencing project: providing services to taxonomists for standard genome sequencing and annotation.</title>
        <authorList>
            <consortium name="The Broad Institute Genomics Platform"/>
            <consortium name="The Broad Institute Genome Sequencing Center for Infectious Disease"/>
            <person name="Wu L."/>
            <person name="Ma J."/>
        </authorList>
    </citation>
    <scope>NUCLEOTIDE SEQUENCE [LARGE SCALE GENOMIC DNA]</scope>
    <source>
        <strain evidence="9">JCM 15443</strain>
    </source>
</reference>
<keyword evidence="9" id="KW-1185">Reference proteome</keyword>
<feature type="transmembrane region" description="Helical" evidence="7">
    <location>
        <begin position="80"/>
        <end position="102"/>
    </location>
</feature>
<dbReference type="SUPFAM" id="SSF103473">
    <property type="entry name" value="MFS general substrate transporter"/>
    <property type="match status" value="1"/>
</dbReference>
<evidence type="ECO:0000256" key="7">
    <source>
        <dbReference type="SAM" id="Phobius"/>
    </source>
</evidence>
<feature type="transmembrane region" description="Helical" evidence="7">
    <location>
        <begin position="12"/>
        <end position="32"/>
    </location>
</feature>
<comment type="subcellular location">
    <subcellularLocation>
        <location evidence="1">Endomembrane system</location>
        <topology evidence="1">Multi-pass membrane protein</topology>
    </subcellularLocation>
</comment>
<evidence type="ECO:0000256" key="3">
    <source>
        <dbReference type="ARBA" id="ARBA00022448"/>
    </source>
</evidence>
<dbReference type="InterPro" id="IPR011701">
    <property type="entry name" value="MFS"/>
</dbReference>
<feature type="transmembrane region" description="Helical" evidence="7">
    <location>
        <begin position="345"/>
        <end position="363"/>
    </location>
</feature>
<feature type="transmembrane region" description="Helical" evidence="7">
    <location>
        <begin position="133"/>
        <end position="153"/>
    </location>
</feature>
<keyword evidence="3" id="KW-0813">Transport</keyword>
<dbReference type="InterPro" id="IPR051788">
    <property type="entry name" value="MFS_Transporter"/>
</dbReference>
<feature type="transmembrane region" description="Helical" evidence="7">
    <location>
        <begin position="288"/>
        <end position="306"/>
    </location>
</feature>
<dbReference type="Gene3D" id="1.20.1250.20">
    <property type="entry name" value="MFS general substrate transporter like domains"/>
    <property type="match status" value="2"/>
</dbReference>
<feature type="transmembrane region" description="Helical" evidence="7">
    <location>
        <begin position="52"/>
        <end position="73"/>
    </location>
</feature>
<comment type="caution">
    <text evidence="8">The sequence shown here is derived from an EMBL/GenBank/DDBJ whole genome shotgun (WGS) entry which is preliminary data.</text>
</comment>
<dbReference type="PANTHER" id="PTHR23514">
    <property type="entry name" value="BYPASS OF STOP CODON PROTEIN 6"/>
    <property type="match status" value="1"/>
</dbReference>
<gene>
    <name evidence="8" type="ORF">GCM10010841_23230</name>
</gene>
<keyword evidence="4 7" id="KW-0812">Transmembrane</keyword>
<sequence length="380" mass="38068">MSAPPPPSSLSLQVLAAGTLAFLTLGVIQAMYGPAFGLFQARYGISTAGVGLIASAHFLGSALAPPLVGVLLTRLSLRRVVVGSVLTLAAGVSTVAVAPVWALAVGGALLGGFGLGGVSGALNAAYASIGTRAINLVNAVFGVGSILSPLLVAGSGGNLAVPFLSVAALCGLTLLVARLWGFPAMRETPLPDAPGRLGVQVALFLLLIALYVSLEVGFGAWAGRHLQSLGVAAFALVVSGYWGGLTVGRILTGLFGARVRPHRLVLGCAALTVVFALAATQAALAPVAYVLAGLALGPVFGTTLVWTTRHLPARLVPFLLTSGSVGGIAAPWGLGVLSARHGPDAVPVTLALLAGLLCVVVWATRRVTQMAVLPAAGQPT</sequence>
<feature type="transmembrane region" description="Helical" evidence="7">
    <location>
        <begin position="108"/>
        <end position="126"/>
    </location>
</feature>
<evidence type="ECO:0000313" key="9">
    <source>
        <dbReference type="Proteomes" id="UP000661918"/>
    </source>
</evidence>
<dbReference type="EMBL" id="BMOM01000019">
    <property type="protein sequence ID" value="GGM13981.1"/>
    <property type="molecule type" value="Genomic_DNA"/>
</dbReference>
<protein>
    <recommendedName>
        <fullName evidence="10">MFS transporter</fullName>
    </recommendedName>
</protein>
<feature type="transmembrane region" description="Helical" evidence="7">
    <location>
        <begin position="201"/>
        <end position="223"/>
    </location>
</feature>
<evidence type="ECO:0000313" key="8">
    <source>
        <dbReference type="EMBL" id="GGM13981.1"/>
    </source>
</evidence>
<feature type="transmembrane region" description="Helical" evidence="7">
    <location>
        <begin position="159"/>
        <end position="180"/>
    </location>
</feature>
<dbReference type="PANTHER" id="PTHR23514:SF3">
    <property type="entry name" value="BYPASS OF STOP CODON PROTEIN 6"/>
    <property type="match status" value="1"/>
</dbReference>
<feature type="transmembrane region" description="Helical" evidence="7">
    <location>
        <begin position="318"/>
        <end position="339"/>
    </location>
</feature>
<evidence type="ECO:0000256" key="5">
    <source>
        <dbReference type="ARBA" id="ARBA00022989"/>
    </source>
</evidence>
<evidence type="ECO:0000256" key="6">
    <source>
        <dbReference type="ARBA" id="ARBA00023136"/>
    </source>
</evidence>
<keyword evidence="6 7" id="KW-0472">Membrane</keyword>
<evidence type="ECO:0008006" key="10">
    <source>
        <dbReference type="Google" id="ProtNLM"/>
    </source>
</evidence>
<dbReference type="InterPro" id="IPR036259">
    <property type="entry name" value="MFS_trans_sf"/>
</dbReference>
<evidence type="ECO:0000256" key="2">
    <source>
        <dbReference type="ARBA" id="ARBA00008335"/>
    </source>
</evidence>
<evidence type="ECO:0000256" key="4">
    <source>
        <dbReference type="ARBA" id="ARBA00022692"/>
    </source>
</evidence>
<name>A0ABQ2GVR4_9DEIO</name>
<proteinExistence type="inferred from homology"/>